<feature type="transmembrane region" description="Helical" evidence="6">
    <location>
        <begin position="12"/>
        <end position="33"/>
    </location>
</feature>
<protein>
    <submittedName>
        <fullName evidence="7">Cytochrome C oxidase subunit IV</fullName>
    </submittedName>
</protein>
<gene>
    <name evidence="7" type="ORF">SAMN04489835_1066</name>
</gene>
<sequence>MTETTGAAHTTARTMTWTWVALTAITVGSWWLAPAHFTDTVHPSTPITALVLMLTAIKARLIIRNFMEVGTAPRWLKHSTDAWLIVLLVAVFVIYLV</sequence>
<evidence type="ECO:0000256" key="4">
    <source>
        <dbReference type="ARBA" id="ARBA00022989"/>
    </source>
</evidence>
<comment type="subcellular location">
    <subcellularLocation>
        <location evidence="1">Cell membrane</location>
        <topology evidence="1">Multi-pass membrane protein</topology>
    </subcellularLocation>
</comment>
<name>A0A1H6IZI3_MYCRU</name>
<keyword evidence="3 6" id="KW-0812">Transmembrane</keyword>
<reference evidence="8" key="1">
    <citation type="submission" date="2016-10" db="EMBL/GenBank/DDBJ databases">
        <authorList>
            <person name="Varghese N."/>
            <person name="Submissions S."/>
        </authorList>
    </citation>
    <scope>NUCLEOTIDE SEQUENCE [LARGE SCALE GENOMIC DNA]</scope>
    <source>
        <strain evidence="8">DSM 45405</strain>
    </source>
</reference>
<keyword evidence="4 6" id="KW-1133">Transmembrane helix</keyword>
<dbReference type="Proteomes" id="UP000182915">
    <property type="component" value="Chromosome I"/>
</dbReference>
<evidence type="ECO:0000256" key="2">
    <source>
        <dbReference type="ARBA" id="ARBA00022475"/>
    </source>
</evidence>
<dbReference type="GO" id="GO:0005886">
    <property type="term" value="C:plasma membrane"/>
    <property type="evidence" value="ECO:0007669"/>
    <property type="project" value="UniProtKB-SubCell"/>
</dbReference>
<feature type="transmembrane region" description="Helical" evidence="6">
    <location>
        <begin position="75"/>
        <end position="96"/>
    </location>
</feature>
<keyword evidence="5 6" id="KW-0472">Membrane</keyword>
<dbReference type="STRING" id="370526.SAMN04489835_1066"/>
<proteinExistence type="predicted"/>
<evidence type="ECO:0000313" key="7">
    <source>
        <dbReference type="EMBL" id="SEH53209.1"/>
    </source>
</evidence>
<evidence type="ECO:0000256" key="5">
    <source>
        <dbReference type="ARBA" id="ARBA00023136"/>
    </source>
</evidence>
<evidence type="ECO:0000256" key="1">
    <source>
        <dbReference type="ARBA" id="ARBA00004651"/>
    </source>
</evidence>
<evidence type="ECO:0000256" key="3">
    <source>
        <dbReference type="ARBA" id="ARBA00022692"/>
    </source>
</evidence>
<evidence type="ECO:0000256" key="6">
    <source>
        <dbReference type="SAM" id="Phobius"/>
    </source>
</evidence>
<accession>A0A1H6IZI3</accession>
<dbReference type="EMBL" id="LT629971">
    <property type="protein sequence ID" value="SEH53209.1"/>
    <property type="molecule type" value="Genomic_DNA"/>
</dbReference>
<dbReference type="Pfam" id="PF03626">
    <property type="entry name" value="COX4_pro"/>
    <property type="match status" value="1"/>
</dbReference>
<dbReference type="InterPro" id="IPR005171">
    <property type="entry name" value="Cyt_c_oxidase_su4_prok"/>
</dbReference>
<dbReference type="OrthoDB" id="8595054at2"/>
<dbReference type="RefSeq" id="WP_083410342.1">
    <property type="nucleotide sequence ID" value="NZ_LT629971.1"/>
</dbReference>
<dbReference type="AlphaFoldDB" id="A0A1H6IZI3"/>
<feature type="transmembrane region" description="Helical" evidence="6">
    <location>
        <begin position="45"/>
        <end position="63"/>
    </location>
</feature>
<keyword evidence="8" id="KW-1185">Reference proteome</keyword>
<organism evidence="7 8">
    <name type="scientific">Mycolicibacterium rutilum</name>
    <name type="common">Mycobacterium rutilum</name>
    <dbReference type="NCBI Taxonomy" id="370526"/>
    <lineage>
        <taxon>Bacteria</taxon>
        <taxon>Bacillati</taxon>
        <taxon>Actinomycetota</taxon>
        <taxon>Actinomycetes</taxon>
        <taxon>Mycobacteriales</taxon>
        <taxon>Mycobacteriaceae</taxon>
        <taxon>Mycolicibacterium</taxon>
    </lineage>
</organism>
<evidence type="ECO:0000313" key="8">
    <source>
        <dbReference type="Proteomes" id="UP000182915"/>
    </source>
</evidence>
<keyword evidence="2" id="KW-1003">Cell membrane</keyword>